<dbReference type="Proteomes" id="UP000523447">
    <property type="component" value="Unassembled WGS sequence"/>
</dbReference>
<dbReference type="Gene3D" id="3.30.505.50">
    <property type="entry name" value="Sigma 54 modulation/S30EA ribosomal protein, C-terminal domain"/>
    <property type="match status" value="1"/>
</dbReference>
<proteinExistence type="predicted"/>
<dbReference type="InterPro" id="IPR038416">
    <property type="entry name" value="Ribosom_S30AE_C_sf"/>
</dbReference>
<comment type="caution">
    <text evidence="2">The sequence shown here is derived from an EMBL/GenBank/DDBJ whole genome shotgun (WGS) entry which is preliminary data.</text>
</comment>
<dbReference type="InterPro" id="IPR032528">
    <property type="entry name" value="Ribosom_S30AE_C"/>
</dbReference>
<accession>A0A7X6RJ13</accession>
<name>A0A7X6RJ13_9NOCA</name>
<evidence type="ECO:0000259" key="1">
    <source>
        <dbReference type="Pfam" id="PF16321"/>
    </source>
</evidence>
<keyword evidence="3" id="KW-1185">Reference proteome</keyword>
<protein>
    <recommendedName>
        <fullName evidence="1">Sigma 54 modulation/S30EA ribosomal protein C-terminal domain-containing protein</fullName>
    </recommendedName>
</protein>
<sequence>MKIHDCCSTADGLVVGVQRHEAVSQHCAQRAVEAVSGVLGRYRFGGSLRLRLQRIMFADDGIVAQLNYRSPRVTVRIQVPIVAEDGIEAIADRLDCHIRRQLTGRPLRSWPDPQRPVVGFVSECRPITRRKRFHLMVLEPHIAAAVMDTFDFDAHLFIDAETGQDAVVYWAGPLGVRLARQSKMAPLSTAGMMTVNPIPTLCLSEQAAIQRVCMYGLPFLFFTDVRDGRGRLLYRRYAGDLGLVQGRATAPGR</sequence>
<reference evidence="2 3" key="1">
    <citation type="submission" date="2020-04" db="EMBL/GenBank/DDBJ databases">
        <title>MicrobeNet Type strains.</title>
        <authorList>
            <person name="Nicholson A.C."/>
        </authorList>
    </citation>
    <scope>NUCLEOTIDE SEQUENCE [LARGE SCALE GENOMIC DNA]</scope>
    <source>
        <strain evidence="2 3">DSM 44445</strain>
    </source>
</reference>
<feature type="domain" description="Sigma 54 modulation/S30EA ribosomal protein C-terminal" evidence="1">
    <location>
        <begin position="125"/>
        <end position="169"/>
    </location>
</feature>
<gene>
    <name evidence="2" type="ORF">HGA07_15960</name>
</gene>
<dbReference type="Pfam" id="PF16321">
    <property type="entry name" value="Ribosom_S30AE_C"/>
    <property type="match status" value="1"/>
</dbReference>
<dbReference type="AlphaFoldDB" id="A0A7X6RJ13"/>
<evidence type="ECO:0000313" key="2">
    <source>
        <dbReference type="EMBL" id="NKY87124.1"/>
    </source>
</evidence>
<organism evidence="2 3">
    <name type="scientific">Nocardia veterana</name>
    <dbReference type="NCBI Taxonomy" id="132249"/>
    <lineage>
        <taxon>Bacteria</taxon>
        <taxon>Bacillati</taxon>
        <taxon>Actinomycetota</taxon>
        <taxon>Actinomycetes</taxon>
        <taxon>Mycobacteriales</taxon>
        <taxon>Nocardiaceae</taxon>
        <taxon>Nocardia</taxon>
    </lineage>
</organism>
<evidence type="ECO:0000313" key="3">
    <source>
        <dbReference type="Proteomes" id="UP000523447"/>
    </source>
</evidence>
<dbReference type="EMBL" id="JAAXPE010000015">
    <property type="protein sequence ID" value="NKY87124.1"/>
    <property type="molecule type" value="Genomic_DNA"/>
</dbReference>